<dbReference type="SUPFAM" id="SSF48576">
    <property type="entry name" value="Terpenoid synthases"/>
    <property type="match status" value="1"/>
</dbReference>
<dbReference type="InterPro" id="IPR000092">
    <property type="entry name" value="Polyprenyl_synt"/>
</dbReference>
<dbReference type="SFLD" id="SFLDS00005">
    <property type="entry name" value="Isoprenoid_Synthase_Type_I"/>
    <property type="match status" value="1"/>
</dbReference>
<comment type="cofactor">
    <cofactor evidence="1">
        <name>Mg(2+)</name>
        <dbReference type="ChEBI" id="CHEBI:18420"/>
    </cofactor>
</comment>
<dbReference type="PANTHER" id="PTHR12001:SF69">
    <property type="entry name" value="ALL TRANS-POLYPRENYL-DIPHOSPHATE SYNTHASE PDSS1"/>
    <property type="match status" value="1"/>
</dbReference>
<dbReference type="GO" id="GO:1990234">
    <property type="term" value="C:transferase complex"/>
    <property type="evidence" value="ECO:0007669"/>
    <property type="project" value="TreeGrafter"/>
</dbReference>
<accession>A0A152A2D2</accession>
<name>A0A152A2D2_TIELA</name>
<keyword evidence="6" id="KW-0414">Isoprene biosynthesis</keyword>
<dbReference type="CDD" id="cd00685">
    <property type="entry name" value="Trans_IPPS_HT"/>
    <property type="match status" value="1"/>
</dbReference>
<reference evidence="9 10" key="1">
    <citation type="submission" date="2015-12" db="EMBL/GenBank/DDBJ databases">
        <title>Dictyostelia acquired genes for synthesis and detection of signals that induce cell-type specialization by lateral gene transfer from prokaryotes.</title>
        <authorList>
            <person name="Gloeckner G."/>
            <person name="Schaap P."/>
        </authorList>
    </citation>
    <scope>NUCLEOTIDE SEQUENCE [LARGE SCALE GENOMIC DNA]</scope>
    <source>
        <strain evidence="9 10">TK</strain>
    </source>
</reference>
<dbReference type="Proteomes" id="UP000076078">
    <property type="component" value="Unassembled WGS sequence"/>
</dbReference>
<dbReference type="OrthoDB" id="9927103at2759"/>
<dbReference type="GO" id="GO:0006744">
    <property type="term" value="P:ubiquinone biosynthetic process"/>
    <property type="evidence" value="ECO:0007669"/>
    <property type="project" value="TreeGrafter"/>
</dbReference>
<evidence type="ECO:0000256" key="5">
    <source>
        <dbReference type="ARBA" id="ARBA00022842"/>
    </source>
</evidence>
<proteinExistence type="inferred from homology"/>
<dbReference type="FunCoup" id="A0A152A2D2">
    <property type="interactions" value="142"/>
</dbReference>
<dbReference type="STRING" id="361077.A0A152A2D2"/>
<dbReference type="Pfam" id="PF00348">
    <property type="entry name" value="polyprenyl_synt"/>
    <property type="match status" value="1"/>
</dbReference>
<keyword evidence="3 7" id="KW-0808">Transferase</keyword>
<dbReference type="AlphaFoldDB" id="A0A152A2D2"/>
<dbReference type="GO" id="GO:0004659">
    <property type="term" value="F:prenyltransferase activity"/>
    <property type="evidence" value="ECO:0007669"/>
    <property type="project" value="InterPro"/>
</dbReference>
<keyword evidence="10" id="KW-1185">Reference proteome</keyword>
<evidence type="ECO:0000313" key="9">
    <source>
        <dbReference type="EMBL" id="KYR00398.1"/>
    </source>
</evidence>
<evidence type="ECO:0000256" key="8">
    <source>
        <dbReference type="SAM" id="MobiDB-lite"/>
    </source>
</evidence>
<comment type="similarity">
    <text evidence="2 7">Belongs to the FPP/GGPP synthase family.</text>
</comment>
<evidence type="ECO:0000256" key="3">
    <source>
        <dbReference type="ARBA" id="ARBA00022679"/>
    </source>
</evidence>
<sequence>MINRFLKNHLIRNNLLNSIHRIPDKFSSPQIIGRFYFSSISNPPIDASSNGTHNINSKTVNQSNKTDNSNSNQPFINRFLDKLKKKSFIIDQYIKFNFRNYKTLQETMDDIKLLDPLNNLTQVTQKDLFKSVESDLNRVTKNIISSLTIKSGRESNLFSFMAEEKTHPALSTLSSYYFGLKGKRIRPTLVILLAKAIEGKSQIQDRYITLAEVVEMIHTASLVHDDVIDEASTRRDVLSINHSFNNKLAILCGDYLLSRSCILLSSLRNHEVTESMSNSISELVEGEFIQARSKGQASFDNYLRKSYLKTASLLTNSCRSTALLSSCDSTVVDIATEFGKNIGLAFQIIDDLLDYTSSDEVAGKPTSVDLQLGLATAPVLYATQEYPQLENLITRKFSEPGDVEEAKNLVLKSKGIEKTRNLAIKYCNLAIENLLQLPQSESRDLLISISQTVVLRNK</sequence>
<organism evidence="9 10">
    <name type="scientific">Tieghemostelium lacteum</name>
    <name type="common">Slime mold</name>
    <name type="synonym">Dictyostelium lacteum</name>
    <dbReference type="NCBI Taxonomy" id="361077"/>
    <lineage>
        <taxon>Eukaryota</taxon>
        <taxon>Amoebozoa</taxon>
        <taxon>Evosea</taxon>
        <taxon>Eumycetozoa</taxon>
        <taxon>Dictyostelia</taxon>
        <taxon>Dictyosteliales</taxon>
        <taxon>Raperosteliaceae</taxon>
        <taxon>Tieghemostelium</taxon>
    </lineage>
</organism>
<dbReference type="InterPro" id="IPR033749">
    <property type="entry name" value="Polyprenyl_synt_CS"/>
</dbReference>
<feature type="region of interest" description="Disordered" evidence="8">
    <location>
        <begin position="48"/>
        <end position="72"/>
    </location>
</feature>
<comment type="caution">
    <text evidence="9">The sequence shown here is derived from an EMBL/GenBank/DDBJ whole genome shotgun (WGS) entry which is preliminary data.</text>
</comment>
<evidence type="ECO:0000256" key="6">
    <source>
        <dbReference type="ARBA" id="ARBA00023229"/>
    </source>
</evidence>
<dbReference type="GO" id="GO:0046872">
    <property type="term" value="F:metal ion binding"/>
    <property type="evidence" value="ECO:0007669"/>
    <property type="project" value="UniProtKB-KW"/>
</dbReference>
<gene>
    <name evidence="9" type="ORF">DLAC_03149</name>
</gene>
<evidence type="ECO:0000313" key="10">
    <source>
        <dbReference type="Proteomes" id="UP000076078"/>
    </source>
</evidence>
<evidence type="ECO:0000256" key="7">
    <source>
        <dbReference type="RuleBase" id="RU004466"/>
    </source>
</evidence>
<evidence type="ECO:0000256" key="1">
    <source>
        <dbReference type="ARBA" id="ARBA00001946"/>
    </source>
</evidence>
<protein>
    <submittedName>
        <fullName evidence="9">Trans-prenyltransferase</fullName>
    </submittedName>
</protein>
<keyword evidence="5" id="KW-0460">Magnesium</keyword>
<dbReference type="PANTHER" id="PTHR12001">
    <property type="entry name" value="GERANYLGERANYL PYROPHOSPHATE SYNTHASE"/>
    <property type="match status" value="1"/>
</dbReference>
<dbReference type="OMA" id="AFDYYLH"/>
<evidence type="ECO:0000256" key="4">
    <source>
        <dbReference type="ARBA" id="ARBA00022723"/>
    </source>
</evidence>
<dbReference type="GO" id="GO:0008299">
    <property type="term" value="P:isoprenoid biosynthetic process"/>
    <property type="evidence" value="ECO:0007669"/>
    <property type="project" value="UniProtKB-KW"/>
</dbReference>
<evidence type="ECO:0000256" key="2">
    <source>
        <dbReference type="ARBA" id="ARBA00006706"/>
    </source>
</evidence>
<dbReference type="InParanoid" id="A0A152A2D2"/>
<dbReference type="EMBL" id="LODT01000015">
    <property type="protein sequence ID" value="KYR00398.1"/>
    <property type="molecule type" value="Genomic_DNA"/>
</dbReference>
<dbReference type="PROSITE" id="PS00444">
    <property type="entry name" value="POLYPRENYL_SYNTHASE_2"/>
    <property type="match status" value="1"/>
</dbReference>
<dbReference type="InterPro" id="IPR008949">
    <property type="entry name" value="Isoprenoid_synthase_dom_sf"/>
</dbReference>
<keyword evidence="4" id="KW-0479">Metal-binding</keyword>
<dbReference type="Gene3D" id="1.10.600.10">
    <property type="entry name" value="Farnesyl Diphosphate Synthase"/>
    <property type="match status" value="1"/>
</dbReference>